<dbReference type="WBParaSite" id="Hba_00274">
    <property type="protein sequence ID" value="Hba_00274"/>
    <property type="gene ID" value="Hba_00274"/>
</dbReference>
<feature type="region of interest" description="Disordered" evidence="1">
    <location>
        <begin position="1"/>
        <end position="33"/>
    </location>
</feature>
<proteinExistence type="predicted"/>
<protein>
    <submittedName>
        <fullName evidence="3">Uncharacterized protein</fullName>
    </submittedName>
</protein>
<organism evidence="2 3">
    <name type="scientific">Heterorhabditis bacteriophora</name>
    <name type="common">Entomopathogenic nematode worm</name>
    <dbReference type="NCBI Taxonomy" id="37862"/>
    <lineage>
        <taxon>Eukaryota</taxon>
        <taxon>Metazoa</taxon>
        <taxon>Ecdysozoa</taxon>
        <taxon>Nematoda</taxon>
        <taxon>Chromadorea</taxon>
        <taxon>Rhabditida</taxon>
        <taxon>Rhabditina</taxon>
        <taxon>Rhabditomorpha</taxon>
        <taxon>Strongyloidea</taxon>
        <taxon>Heterorhabditidae</taxon>
        <taxon>Heterorhabditis</taxon>
    </lineage>
</organism>
<evidence type="ECO:0000313" key="3">
    <source>
        <dbReference type="WBParaSite" id="Hba_00274"/>
    </source>
</evidence>
<dbReference type="AlphaFoldDB" id="A0A1I7W6M9"/>
<sequence>MNIQCREISSVSPIYDRRQQSSTSERLSRGKEPGRKSLCIVLVSYKNKFIKHK</sequence>
<reference evidence="3" key="1">
    <citation type="submission" date="2016-11" db="UniProtKB">
        <authorList>
            <consortium name="WormBaseParasite"/>
        </authorList>
    </citation>
    <scope>IDENTIFICATION</scope>
</reference>
<name>A0A1I7W6M9_HETBA</name>
<dbReference type="Proteomes" id="UP000095283">
    <property type="component" value="Unplaced"/>
</dbReference>
<evidence type="ECO:0000313" key="2">
    <source>
        <dbReference type="Proteomes" id="UP000095283"/>
    </source>
</evidence>
<evidence type="ECO:0000256" key="1">
    <source>
        <dbReference type="SAM" id="MobiDB-lite"/>
    </source>
</evidence>
<keyword evidence="2" id="KW-1185">Reference proteome</keyword>
<accession>A0A1I7W6M9</accession>
<feature type="compositionally biased region" description="Polar residues" evidence="1">
    <location>
        <begin position="1"/>
        <end position="12"/>
    </location>
</feature>